<evidence type="ECO:0000313" key="2">
    <source>
        <dbReference type="EMBL" id="GMR55411.1"/>
    </source>
</evidence>
<dbReference type="SUPFAM" id="SSF54695">
    <property type="entry name" value="POZ domain"/>
    <property type="match status" value="1"/>
</dbReference>
<reference evidence="3" key="1">
    <citation type="submission" date="2022-10" db="EMBL/GenBank/DDBJ databases">
        <title>Genome assembly of Pristionchus species.</title>
        <authorList>
            <person name="Yoshida K."/>
            <person name="Sommer R.J."/>
        </authorList>
    </citation>
    <scope>NUCLEOTIDE SEQUENCE [LARGE SCALE GENOMIC DNA]</scope>
    <source>
        <strain evidence="3">RS5460</strain>
    </source>
</reference>
<dbReference type="PROSITE" id="PS50097">
    <property type="entry name" value="BTB"/>
    <property type="match status" value="1"/>
</dbReference>
<dbReference type="InterPro" id="IPR011333">
    <property type="entry name" value="SKP1/BTB/POZ_sf"/>
</dbReference>
<protein>
    <recommendedName>
        <fullName evidence="1">BTB domain-containing protein</fullName>
    </recommendedName>
</protein>
<accession>A0AAN5I9X7</accession>
<proteinExistence type="predicted"/>
<dbReference type="AlphaFoldDB" id="A0AAN5I9X7"/>
<feature type="domain" description="BTB" evidence="1">
    <location>
        <begin position="40"/>
        <end position="73"/>
    </location>
</feature>
<evidence type="ECO:0000313" key="3">
    <source>
        <dbReference type="Proteomes" id="UP001328107"/>
    </source>
</evidence>
<feature type="non-terminal residue" evidence="2">
    <location>
        <position position="1"/>
    </location>
</feature>
<organism evidence="2 3">
    <name type="scientific">Pristionchus mayeri</name>
    <dbReference type="NCBI Taxonomy" id="1317129"/>
    <lineage>
        <taxon>Eukaryota</taxon>
        <taxon>Metazoa</taxon>
        <taxon>Ecdysozoa</taxon>
        <taxon>Nematoda</taxon>
        <taxon>Chromadorea</taxon>
        <taxon>Rhabditida</taxon>
        <taxon>Rhabditina</taxon>
        <taxon>Diplogasteromorpha</taxon>
        <taxon>Diplogasteroidea</taxon>
        <taxon>Neodiplogasteridae</taxon>
        <taxon>Pristionchus</taxon>
    </lineage>
</organism>
<dbReference type="PANTHER" id="PTHR47022:SF1">
    <property type="entry name" value="BTB AND MATH DOMAIN-CONTAINING PROTEIN 36-RELATED"/>
    <property type="match status" value="1"/>
</dbReference>
<dbReference type="InterPro" id="IPR000210">
    <property type="entry name" value="BTB/POZ_dom"/>
</dbReference>
<name>A0AAN5I9X7_9BILA</name>
<dbReference type="Gene3D" id="3.30.710.10">
    <property type="entry name" value="Potassium Channel Kv1.1, Chain A"/>
    <property type="match status" value="1"/>
</dbReference>
<feature type="non-terminal residue" evidence="2">
    <location>
        <position position="73"/>
    </location>
</feature>
<keyword evidence="3" id="KW-1185">Reference proteome</keyword>
<dbReference type="PANTHER" id="PTHR47022">
    <property type="entry name" value="BTB AND MATH DOMAIN-CONTAINING PROTEIN 36-RELATED"/>
    <property type="match status" value="1"/>
</dbReference>
<sequence>RQNYVINNALTMEFIIDIIASERGTSIADPGIFAAPNDMSNVILMIGKEKLHVCKEYLSVHSPVFKTLFFGDF</sequence>
<evidence type="ECO:0000259" key="1">
    <source>
        <dbReference type="PROSITE" id="PS50097"/>
    </source>
</evidence>
<dbReference type="Proteomes" id="UP001328107">
    <property type="component" value="Unassembled WGS sequence"/>
</dbReference>
<dbReference type="EMBL" id="BTRK01000005">
    <property type="protein sequence ID" value="GMR55411.1"/>
    <property type="molecule type" value="Genomic_DNA"/>
</dbReference>
<comment type="caution">
    <text evidence="2">The sequence shown here is derived from an EMBL/GenBank/DDBJ whole genome shotgun (WGS) entry which is preliminary data.</text>
</comment>
<dbReference type="Pfam" id="PF00651">
    <property type="entry name" value="BTB"/>
    <property type="match status" value="1"/>
</dbReference>
<gene>
    <name evidence="2" type="ORF">PMAYCL1PPCAC_25606</name>
</gene>